<evidence type="ECO:0000256" key="6">
    <source>
        <dbReference type="ARBA" id="ARBA00022603"/>
    </source>
</evidence>
<comment type="caution">
    <text evidence="15">The sequence shown here is derived from an EMBL/GenBank/DDBJ whole genome shotgun (WGS) entry which is preliminary data.</text>
</comment>
<dbReference type="InterPro" id="IPR049560">
    <property type="entry name" value="MeTrfase_RsmB-F_NOP2_cat"/>
</dbReference>
<keyword evidence="7 13" id="KW-0808">Transferase</keyword>
<evidence type="ECO:0000256" key="5">
    <source>
        <dbReference type="ARBA" id="ARBA00022552"/>
    </source>
</evidence>
<reference evidence="15 16" key="1">
    <citation type="submission" date="2017-09" db="EMBL/GenBank/DDBJ databases">
        <title>Bacterial strain isolated from the female urinary microbiota.</title>
        <authorList>
            <person name="Thomas-White K."/>
            <person name="Kumar N."/>
            <person name="Forster S."/>
            <person name="Putonti C."/>
            <person name="Lawley T."/>
            <person name="Wolfe A.J."/>
        </authorList>
    </citation>
    <scope>NUCLEOTIDE SEQUENCE [LARGE SCALE GENOMIC DNA]</scope>
    <source>
        <strain evidence="15 16">UMB0834</strain>
    </source>
</reference>
<dbReference type="PANTHER" id="PTHR22807">
    <property type="entry name" value="NOP2 YEAST -RELATED NOL1/NOP2/FMU SUN DOMAIN-CONTAINING"/>
    <property type="match status" value="1"/>
</dbReference>
<dbReference type="AlphaFoldDB" id="A0A2N6QKE3"/>
<dbReference type="Pfam" id="PF01189">
    <property type="entry name" value="Methyltr_RsmB-F"/>
    <property type="match status" value="1"/>
</dbReference>
<keyword evidence="8 13" id="KW-0949">S-adenosyl-L-methionine</keyword>
<dbReference type="EMBL" id="PNGG01000001">
    <property type="protein sequence ID" value="PMC20109.1"/>
    <property type="molecule type" value="Genomic_DNA"/>
</dbReference>
<comment type="similarity">
    <text evidence="13">Belongs to the class I-like SAM-binding methyltransferase superfamily. RsmB/NOP family.</text>
</comment>
<evidence type="ECO:0000256" key="8">
    <source>
        <dbReference type="ARBA" id="ARBA00022691"/>
    </source>
</evidence>
<dbReference type="RefSeq" id="WP_070502902.1">
    <property type="nucleotide sequence ID" value="NZ_JAASJD010000004.1"/>
</dbReference>
<name>A0A2N6QKE3_9STAP</name>
<dbReference type="GO" id="GO:0003723">
    <property type="term" value="F:RNA binding"/>
    <property type="evidence" value="ECO:0007669"/>
    <property type="project" value="UniProtKB-UniRule"/>
</dbReference>
<feature type="domain" description="SAM-dependent MTase RsmB/NOP-type" evidence="14">
    <location>
        <begin position="169"/>
        <end position="435"/>
    </location>
</feature>
<dbReference type="PANTHER" id="PTHR22807:SF53">
    <property type="entry name" value="RIBOSOMAL RNA SMALL SUBUNIT METHYLTRANSFERASE B-RELATED"/>
    <property type="match status" value="1"/>
</dbReference>
<dbReference type="STRING" id="170573.GCA_001076995_01242"/>
<keyword evidence="9 13" id="KW-0694">RNA-binding</keyword>
<evidence type="ECO:0000256" key="2">
    <source>
        <dbReference type="ARBA" id="ARBA00004496"/>
    </source>
</evidence>
<evidence type="ECO:0000259" key="14">
    <source>
        <dbReference type="PROSITE" id="PS51686"/>
    </source>
</evidence>
<dbReference type="NCBIfam" id="NF011494">
    <property type="entry name" value="PRK14902.1"/>
    <property type="match status" value="1"/>
</dbReference>
<protein>
    <recommendedName>
        <fullName evidence="3">16S rRNA (cytosine(967)-C(5))-methyltransferase</fullName>
        <ecNumber evidence="3">2.1.1.176</ecNumber>
    </recommendedName>
    <alternativeName>
        <fullName evidence="10">16S rRNA m5C967 methyltransferase</fullName>
    </alternativeName>
    <alternativeName>
        <fullName evidence="11">rRNA (cytosine-C(5)-)-methyltransferase RsmB</fullName>
    </alternativeName>
</protein>
<dbReference type="InterPro" id="IPR054728">
    <property type="entry name" value="RsmB-like_ferredoxin"/>
</dbReference>
<dbReference type="InterPro" id="IPR023267">
    <property type="entry name" value="RCMT"/>
</dbReference>
<evidence type="ECO:0000313" key="16">
    <source>
        <dbReference type="Proteomes" id="UP000235748"/>
    </source>
</evidence>
<dbReference type="GO" id="GO:0006355">
    <property type="term" value="P:regulation of DNA-templated transcription"/>
    <property type="evidence" value="ECO:0007669"/>
    <property type="project" value="InterPro"/>
</dbReference>
<dbReference type="InterPro" id="IPR035926">
    <property type="entry name" value="NusB-like_sf"/>
</dbReference>
<dbReference type="Proteomes" id="UP000235748">
    <property type="component" value="Unassembled WGS sequence"/>
</dbReference>
<dbReference type="NCBIfam" id="TIGR00563">
    <property type="entry name" value="rsmB"/>
    <property type="match status" value="1"/>
</dbReference>
<feature type="binding site" evidence="13">
    <location>
        <position position="324"/>
    </location>
    <ligand>
        <name>S-adenosyl-L-methionine</name>
        <dbReference type="ChEBI" id="CHEBI:59789"/>
    </ligand>
</feature>
<dbReference type="PRINTS" id="PR02008">
    <property type="entry name" value="RCMTFAMILY"/>
</dbReference>
<evidence type="ECO:0000256" key="4">
    <source>
        <dbReference type="ARBA" id="ARBA00022490"/>
    </source>
</evidence>
<dbReference type="FunFam" id="3.40.50.150:FF:000022">
    <property type="entry name" value="Ribosomal RNA small subunit methyltransferase B"/>
    <property type="match status" value="1"/>
</dbReference>
<evidence type="ECO:0000256" key="7">
    <source>
        <dbReference type="ARBA" id="ARBA00022679"/>
    </source>
</evidence>
<comment type="catalytic activity">
    <reaction evidence="12">
        <text>cytidine(967) in 16S rRNA + S-adenosyl-L-methionine = 5-methylcytidine(967) in 16S rRNA + S-adenosyl-L-homocysteine + H(+)</text>
        <dbReference type="Rhea" id="RHEA:42748"/>
        <dbReference type="Rhea" id="RHEA-COMP:10219"/>
        <dbReference type="Rhea" id="RHEA-COMP:10220"/>
        <dbReference type="ChEBI" id="CHEBI:15378"/>
        <dbReference type="ChEBI" id="CHEBI:57856"/>
        <dbReference type="ChEBI" id="CHEBI:59789"/>
        <dbReference type="ChEBI" id="CHEBI:74483"/>
        <dbReference type="ChEBI" id="CHEBI:82748"/>
        <dbReference type="EC" id="2.1.1.176"/>
    </reaction>
</comment>
<dbReference type="GO" id="GO:0005737">
    <property type="term" value="C:cytoplasm"/>
    <property type="evidence" value="ECO:0007669"/>
    <property type="project" value="UniProtKB-SubCell"/>
</dbReference>
<dbReference type="SUPFAM" id="SSF48013">
    <property type="entry name" value="NusB-like"/>
    <property type="match status" value="1"/>
</dbReference>
<dbReference type="FunFam" id="1.10.940.10:FF:000006">
    <property type="entry name" value="16S rRNA (Cytosine(967)-C(5))-methyltransferase RsmB"/>
    <property type="match status" value="1"/>
</dbReference>
<evidence type="ECO:0000313" key="15">
    <source>
        <dbReference type="EMBL" id="PMC20109.1"/>
    </source>
</evidence>
<evidence type="ECO:0000256" key="11">
    <source>
        <dbReference type="ARBA" id="ARBA00031088"/>
    </source>
</evidence>
<dbReference type="CDD" id="cd02440">
    <property type="entry name" value="AdoMet_MTases"/>
    <property type="match status" value="1"/>
</dbReference>
<evidence type="ECO:0000256" key="9">
    <source>
        <dbReference type="ARBA" id="ARBA00022884"/>
    </source>
</evidence>
<dbReference type="InterPro" id="IPR006027">
    <property type="entry name" value="NusB_RsmB_TIM44"/>
</dbReference>
<sequence>MTAETHARTLAFETLEMVIKDHAYSNIALNQTLQHTDLSQADKGLITEIVYGTLKRQYTLDYLLKPFIQTKLKRWVRILLWMSIYQYRYLDRIPTHAVINEAVMIAKQRGGPHQGKIVNGILRQITRSELPDPMEIQDPKRRLSISYSLPMWMIEHWITHYGFEETERIAQSMLEHVAQTVRVNTAKVSTSEAVQRLEEEGFTVEEDAQLDVCLHVSGGVIANSDSFREGLISIQDKSSMFVAHYLDPQIGDHILDACSAPGGKACHIGELLRGTGQVTATDIHQHKIALIQENIHKLGLPHVKAMQHDATTPYQEMYDRILVDAPCSGLGVLRHKPEIKYTQSWDDIHQLVDLQLEILENVKHQLKPGGTLVYSTCTIEQLENENVIYTFLKQNSEFEFEPIEHPITHEQVKTLQILPQDFDSDGFFITRIKRKDK</sequence>
<evidence type="ECO:0000256" key="3">
    <source>
        <dbReference type="ARBA" id="ARBA00012140"/>
    </source>
</evidence>
<organism evidence="15 16">
    <name type="scientific">Staphylococcus pettenkoferi</name>
    <dbReference type="NCBI Taxonomy" id="170573"/>
    <lineage>
        <taxon>Bacteria</taxon>
        <taxon>Bacillati</taxon>
        <taxon>Bacillota</taxon>
        <taxon>Bacilli</taxon>
        <taxon>Bacillales</taxon>
        <taxon>Staphylococcaceae</taxon>
        <taxon>Staphylococcus</taxon>
    </lineage>
</organism>
<accession>A0A2N6QKE3</accession>
<evidence type="ECO:0000256" key="10">
    <source>
        <dbReference type="ARBA" id="ARBA00030399"/>
    </source>
</evidence>
<dbReference type="Pfam" id="PF01029">
    <property type="entry name" value="NusB"/>
    <property type="match status" value="1"/>
</dbReference>
<evidence type="ECO:0000256" key="12">
    <source>
        <dbReference type="ARBA" id="ARBA00047283"/>
    </source>
</evidence>
<dbReference type="EC" id="2.1.1.176" evidence="3"/>
<feature type="binding site" evidence="13">
    <location>
        <position position="282"/>
    </location>
    <ligand>
        <name>S-adenosyl-L-methionine</name>
        <dbReference type="ChEBI" id="CHEBI:59789"/>
    </ligand>
</feature>
<dbReference type="Gene3D" id="1.10.940.10">
    <property type="entry name" value="NusB-like"/>
    <property type="match status" value="1"/>
</dbReference>
<dbReference type="SUPFAM" id="SSF53335">
    <property type="entry name" value="S-adenosyl-L-methionine-dependent methyltransferases"/>
    <property type="match status" value="1"/>
</dbReference>
<dbReference type="InterPro" id="IPR004573">
    <property type="entry name" value="rRNA_ssu_MeTfrase_B"/>
</dbReference>
<gene>
    <name evidence="15" type="ORF">CJ235_00120</name>
</gene>
<evidence type="ECO:0000256" key="1">
    <source>
        <dbReference type="ARBA" id="ARBA00002724"/>
    </source>
</evidence>
<dbReference type="PROSITE" id="PS51686">
    <property type="entry name" value="SAM_MT_RSMB_NOP"/>
    <property type="match status" value="1"/>
</dbReference>
<feature type="binding site" evidence="13">
    <location>
        <begin position="258"/>
        <end position="264"/>
    </location>
    <ligand>
        <name>S-adenosyl-L-methionine</name>
        <dbReference type="ChEBI" id="CHEBI:59789"/>
    </ligand>
</feature>
<comment type="function">
    <text evidence="1">Specifically methylates the cytosine at position 967 (m5C967) of 16S rRNA.</text>
</comment>
<evidence type="ECO:0000256" key="13">
    <source>
        <dbReference type="PROSITE-ProRule" id="PRU01023"/>
    </source>
</evidence>
<keyword evidence="5" id="KW-0698">rRNA processing</keyword>
<dbReference type="InterPro" id="IPR029063">
    <property type="entry name" value="SAM-dependent_MTases_sf"/>
</dbReference>
<dbReference type="GO" id="GO:0008649">
    <property type="term" value="F:rRNA methyltransferase activity"/>
    <property type="evidence" value="ECO:0007669"/>
    <property type="project" value="InterPro"/>
</dbReference>
<comment type="caution">
    <text evidence="13">Lacks conserved residue(s) required for the propagation of feature annotation.</text>
</comment>
<keyword evidence="4" id="KW-0963">Cytoplasm</keyword>
<dbReference type="Gene3D" id="3.30.70.1170">
    <property type="entry name" value="Sun protein, domain 3"/>
    <property type="match status" value="1"/>
</dbReference>
<dbReference type="InterPro" id="IPR001678">
    <property type="entry name" value="MeTrfase_RsmB-F_NOP2_dom"/>
</dbReference>
<keyword evidence="6 13" id="KW-0489">Methyltransferase</keyword>
<feature type="active site" description="Nucleophile" evidence="13">
    <location>
        <position position="377"/>
    </location>
</feature>
<proteinExistence type="inferred from homology"/>
<dbReference type="FunFam" id="3.30.70.1170:FF:000003">
    <property type="entry name" value="16S rRNA (Cytosine(967)-C(5))-methyltransferase RsmB"/>
    <property type="match status" value="1"/>
</dbReference>
<comment type="subcellular location">
    <subcellularLocation>
        <location evidence="2">Cytoplasm</location>
    </subcellularLocation>
</comment>
<dbReference type="Gene3D" id="3.40.50.150">
    <property type="entry name" value="Vaccinia Virus protein VP39"/>
    <property type="match status" value="1"/>
</dbReference>
<dbReference type="Pfam" id="PF22458">
    <property type="entry name" value="RsmF-B_ferredox"/>
    <property type="match status" value="1"/>
</dbReference>